<feature type="region of interest" description="Disordered" evidence="1">
    <location>
        <begin position="1"/>
        <end position="33"/>
    </location>
</feature>
<comment type="caution">
    <text evidence="2">The sequence shown here is derived from an EMBL/GenBank/DDBJ whole genome shotgun (WGS) entry which is preliminary data.</text>
</comment>
<accession>A0A368KXY5</accession>
<name>A0A368KXY5_9BACT</name>
<sequence length="60" mass="6497">MTELEAKAIAPAQTTANSNFIEAPFQNSEGHRPLREAGNVNLDIRVPCSGKTPSWGSDDR</sequence>
<proteinExistence type="predicted"/>
<dbReference type="EMBL" id="QPEX01000010">
    <property type="protein sequence ID" value="RCS54324.1"/>
    <property type="molecule type" value="Genomic_DNA"/>
</dbReference>
<evidence type="ECO:0000313" key="2">
    <source>
        <dbReference type="EMBL" id="RCS54324.1"/>
    </source>
</evidence>
<dbReference type="Proteomes" id="UP000253562">
    <property type="component" value="Unassembled WGS sequence"/>
</dbReference>
<feature type="compositionally biased region" description="Polar residues" evidence="1">
    <location>
        <begin position="12"/>
        <end position="28"/>
    </location>
</feature>
<reference evidence="2 3" key="1">
    <citation type="submission" date="2018-07" db="EMBL/GenBank/DDBJ databases">
        <title>Comparative genomes isolates from brazilian mangrove.</title>
        <authorList>
            <person name="De Araujo J.E."/>
            <person name="Taketani R.G."/>
            <person name="Silva M.C.P."/>
            <person name="Lourenco M.V."/>
            <person name="Oliveira V.M."/>
            <person name="Andreote F.D."/>
        </authorList>
    </citation>
    <scope>NUCLEOTIDE SEQUENCE [LARGE SCALE GENOMIC DNA]</scope>
    <source>
        <strain evidence="2 3">HEX PRIS-MGV</strain>
    </source>
</reference>
<protein>
    <submittedName>
        <fullName evidence="2">Uncharacterized protein</fullName>
    </submittedName>
</protein>
<gene>
    <name evidence="2" type="ORF">DTL42_04045</name>
</gene>
<organism evidence="2 3">
    <name type="scientific">Bremerella cremea</name>
    <dbReference type="NCBI Taxonomy" id="1031537"/>
    <lineage>
        <taxon>Bacteria</taxon>
        <taxon>Pseudomonadati</taxon>
        <taxon>Planctomycetota</taxon>
        <taxon>Planctomycetia</taxon>
        <taxon>Pirellulales</taxon>
        <taxon>Pirellulaceae</taxon>
        <taxon>Bremerella</taxon>
    </lineage>
</organism>
<dbReference type="AlphaFoldDB" id="A0A368KXY5"/>
<evidence type="ECO:0000256" key="1">
    <source>
        <dbReference type="SAM" id="MobiDB-lite"/>
    </source>
</evidence>
<evidence type="ECO:0000313" key="3">
    <source>
        <dbReference type="Proteomes" id="UP000253562"/>
    </source>
</evidence>